<dbReference type="AlphaFoldDB" id="A0AAD5X3N1"/>
<accession>A0AAD5X3N1</accession>
<dbReference type="GO" id="GO:0016491">
    <property type="term" value="F:oxidoreductase activity"/>
    <property type="evidence" value="ECO:0007669"/>
    <property type="project" value="UniProtKB-KW"/>
</dbReference>
<keyword evidence="5" id="KW-1185">Reference proteome</keyword>
<dbReference type="SUPFAM" id="SSF51735">
    <property type="entry name" value="NAD(P)-binding Rossmann-fold domains"/>
    <property type="match status" value="1"/>
</dbReference>
<protein>
    <recommendedName>
        <fullName evidence="6">NAD(P)-binding protein</fullName>
    </recommendedName>
</protein>
<reference evidence="4" key="1">
    <citation type="submission" date="2020-05" db="EMBL/GenBank/DDBJ databases">
        <title>Phylogenomic resolution of chytrid fungi.</title>
        <authorList>
            <person name="Stajich J.E."/>
            <person name="Amses K."/>
            <person name="Simmons R."/>
            <person name="Seto K."/>
            <person name="Myers J."/>
            <person name="Bonds A."/>
            <person name="Quandt C.A."/>
            <person name="Barry K."/>
            <person name="Liu P."/>
            <person name="Grigoriev I."/>
            <person name="Longcore J.E."/>
            <person name="James T.Y."/>
        </authorList>
    </citation>
    <scope>NUCLEOTIDE SEQUENCE</scope>
    <source>
        <strain evidence="4">JEL0318</strain>
    </source>
</reference>
<dbReference type="PRINTS" id="PR00081">
    <property type="entry name" value="GDHRDH"/>
</dbReference>
<dbReference type="PANTHER" id="PTHR43391">
    <property type="entry name" value="RETINOL DEHYDROGENASE-RELATED"/>
    <property type="match status" value="1"/>
</dbReference>
<dbReference type="CDD" id="cd05233">
    <property type="entry name" value="SDR_c"/>
    <property type="match status" value="1"/>
</dbReference>
<dbReference type="InterPro" id="IPR002347">
    <property type="entry name" value="SDR_fam"/>
</dbReference>
<dbReference type="Gene3D" id="3.40.50.720">
    <property type="entry name" value="NAD(P)-binding Rossmann-like Domain"/>
    <property type="match status" value="1"/>
</dbReference>
<gene>
    <name evidence="4" type="ORF">HK097_004114</name>
</gene>
<evidence type="ECO:0000256" key="3">
    <source>
        <dbReference type="ARBA" id="ARBA00023002"/>
    </source>
</evidence>
<dbReference type="InterPro" id="IPR036291">
    <property type="entry name" value="NAD(P)-bd_dom_sf"/>
</dbReference>
<name>A0AAD5X3N1_9FUNG</name>
<evidence type="ECO:0000313" key="4">
    <source>
        <dbReference type="EMBL" id="KAJ3053520.1"/>
    </source>
</evidence>
<keyword evidence="3" id="KW-0560">Oxidoreductase</keyword>
<evidence type="ECO:0000313" key="5">
    <source>
        <dbReference type="Proteomes" id="UP001212841"/>
    </source>
</evidence>
<comment type="caution">
    <text evidence="4">The sequence shown here is derived from an EMBL/GenBank/DDBJ whole genome shotgun (WGS) entry which is preliminary data.</text>
</comment>
<dbReference type="EMBL" id="JADGJD010000201">
    <property type="protein sequence ID" value="KAJ3053520.1"/>
    <property type="molecule type" value="Genomic_DNA"/>
</dbReference>
<evidence type="ECO:0000256" key="2">
    <source>
        <dbReference type="ARBA" id="ARBA00022857"/>
    </source>
</evidence>
<evidence type="ECO:0008006" key="6">
    <source>
        <dbReference type="Google" id="ProtNLM"/>
    </source>
</evidence>
<organism evidence="4 5">
    <name type="scientific">Rhizophlyctis rosea</name>
    <dbReference type="NCBI Taxonomy" id="64517"/>
    <lineage>
        <taxon>Eukaryota</taxon>
        <taxon>Fungi</taxon>
        <taxon>Fungi incertae sedis</taxon>
        <taxon>Chytridiomycota</taxon>
        <taxon>Chytridiomycota incertae sedis</taxon>
        <taxon>Chytridiomycetes</taxon>
        <taxon>Rhizophlyctidales</taxon>
        <taxon>Rhizophlyctidaceae</taxon>
        <taxon>Rhizophlyctis</taxon>
    </lineage>
</organism>
<comment type="similarity">
    <text evidence="1">Belongs to the short-chain dehydrogenases/reductases (SDR) family.</text>
</comment>
<dbReference type="Pfam" id="PF00106">
    <property type="entry name" value="adh_short"/>
    <property type="match status" value="1"/>
</dbReference>
<evidence type="ECO:0000256" key="1">
    <source>
        <dbReference type="ARBA" id="ARBA00006484"/>
    </source>
</evidence>
<keyword evidence="2" id="KW-0521">NADP</keyword>
<dbReference type="PANTHER" id="PTHR43391:SF14">
    <property type="entry name" value="DEHYDROGENASE_REDUCTASE SDR FAMILY PROTEIN 7-LIKE"/>
    <property type="match status" value="1"/>
</dbReference>
<sequence length="299" mass="32132">MSIHIPTGLIAHTHHDIYPAIDACNPSSGLGDSAVDRTVVITGAGRGIGRSIALNYAKANAKIIVIAARTASQLDEVEIAIKAVNAACTVLKHPTDISNEESVKALIAAAAAASAPNAPYTLINNAAHAPPPTSILDSDPKTWKQVWDVNVFGTFLTAHYLLPHLSSTNPTPHYIINVSSIGSRLTRQGLSAYQSSKTAINRFTDFLQLEHGESHNLVTFAVHPGTVPTELGKECVPEELHHLFTDSPELMGGFSVWLGSGKVDWAKGRYLECKWDVDEILAVKEKVVSSDMWKTSVSI</sequence>
<proteinExistence type="inferred from homology"/>
<dbReference type="Proteomes" id="UP001212841">
    <property type="component" value="Unassembled WGS sequence"/>
</dbReference>